<proteinExistence type="predicted"/>
<name>A0A9D1MG66_9FIRM</name>
<evidence type="ECO:0000313" key="2">
    <source>
        <dbReference type="Proteomes" id="UP000824081"/>
    </source>
</evidence>
<gene>
    <name evidence="1" type="ORF">IAC57_05100</name>
</gene>
<reference evidence="1" key="1">
    <citation type="submission" date="2020-10" db="EMBL/GenBank/DDBJ databases">
        <authorList>
            <person name="Gilroy R."/>
        </authorList>
    </citation>
    <scope>NUCLEOTIDE SEQUENCE</scope>
    <source>
        <strain evidence="1">11687</strain>
    </source>
</reference>
<evidence type="ECO:0000313" key="1">
    <source>
        <dbReference type="EMBL" id="HIU59463.1"/>
    </source>
</evidence>
<dbReference type="EMBL" id="DVMZ01000135">
    <property type="protein sequence ID" value="HIU59463.1"/>
    <property type="molecule type" value="Genomic_DNA"/>
</dbReference>
<accession>A0A9D1MG66</accession>
<dbReference type="SUPFAM" id="SSF69322">
    <property type="entry name" value="Tricorn protease domain 2"/>
    <property type="match status" value="1"/>
</dbReference>
<organism evidence="1 2">
    <name type="scientific">Candidatus Scatosoma pullistercoris</name>
    <dbReference type="NCBI Taxonomy" id="2840934"/>
    <lineage>
        <taxon>Bacteria</taxon>
        <taxon>Bacillati</taxon>
        <taxon>Bacillota</taxon>
        <taxon>Clostridia</taxon>
        <taxon>Candidatus Scatosoma</taxon>
    </lineage>
</organism>
<dbReference type="AlphaFoldDB" id="A0A9D1MG66"/>
<sequence length="446" mass="48203">MFPVKKFPAVKREEKRVRYECFSAFGKSGAGCLVASRSENCDCSDGKIRPGIGWKDAGISADLTTLTFPPELFVFLPAPGNGEEELLTVNEQGKVYRFDGTEGTFVYLYQSFPLPCKALEFYGADGTPRLAFCTQNGVWLYGGSEEFMLVGPAVSSVGCVFHERLFVGAGEKVYYSAPMDPENWENSADEGGFIGFPSDDGEFVGAEVLNESVCLFRERGIVVLSAGGAGRDFSARTPGYGGGRIFGQSVRAFGNRIVFLAEDGLYAFDGRTAERICREVPVFPDREGQVKSGVAAGKYLLVYSDTSGEKKLLVFDGATDSAYFSSLPVDALSETRRGLLCAGEGQVKEIVSDGVLPDGTEAVFAAENSDFGVKGGKLWKEVIVRGEGSCRLETQAGEEKRVFSLTFEKGEARAFPLQRGENFSLRLFPAAGSSVSAIESVFLVYV</sequence>
<protein>
    <submittedName>
        <fullName evidence="1">Uncharacterized protein</fullName>
    </submittedName>
</protein>
<reference evidence="1" key="2">
    <citation type="journal article" date="2021" name="PeerJ">
        <title>Extensive microbial diversity within the chicken gut microbiome revealed by metagenomics and culture.</title>
        <authorList>
            <person name="Gilroy R."/>
            <person name="Ravi A."/>
            <person name="Getino M."/>
            <person name="Pursley I."/>
            <person name="Horton D.L."/>
            <person name="Alikhan N.F."/>
            <person name="Baker D."/>
            <person name="Gharbi K."/>
            <person name="Hall N."/>
            <person name="Watson M."/>
            <person name="Adriaenssens E.M."/>
            <person name="Foster-Nyarko E."/>
            <person name="Jarju S."/>
            <person name="Secka A."/>
            <person name="Antonio M."/>
            <person name="Oren A."/>
            <person name="Chaudhuri R.R."/>
            <person name="La Ragione R."/>
            <person name="Hildebrand F."/>
            <person name="Pallen M.J."/>
        </authorList>
    </citation>
    <scope>NUCLEOTIDE SEQUENCE</scope>
    <source>
        <strain evidence="1">11687</strain>
    </source>
</reference>
<dbReference type="Proteomes" id="UP000824081">
    <property type="component" value="Unassembled WGS sequence"/>
</dbReference>
<comment type="caution">
    <text evidence="1">The sequence shown here is derived from an EMBL/GenBank/DDBJ whole genome shotgun (WGS) entry which is preliminary data.</text>
</comment>